<sequence>MGPKAWAGVGAAVAAAALGPTVWSYAASAGRRTRADRAPECPVAIVLGAGATPNGPSALLAARLALAARLYHDGRVRVLLVSGDNRARSHHETDTMAARLVHLGVPADAIVADPHGYRTYDTAVRARRVFGVDRAVVVTQAFHVPRTVALCRAAGVDAYGVGDPSLLRRPRATALGYRREIGANAKGLLDTLRRAPATVEEPPRDDLRTALS</sequence>
<gene>
    <name evidence="2" type="ORF">HNR12_002002</name>
</gene>
<dbReference type="CDD" id="cd06259">
    <property type="entry name" value="YdcF-like"/>
    <property type="match status" value="1"/>
</dbReference>
<name>A0A853BLY7_9ACTN</name>
<dbReference type="RefSeq" id="WP_179767205.1">
    <property type="nucleotide sequence ID" value="NZ_JACCFO010000001.1"/>
</dbReference>
<dbReference type="Gene3D" id="3.40.50.620">
    <property type="entry name" value="HUPs"/>
    <property type="match status" value="1"/>
</dbReference>
<dbReference type="GO" id="GO:0005886">
    <property type="term" value="C:plasma membrane"/>
    <property type="evidence" value="ECO:0007669"/>
    <property type="project" value="TreeGrafter"/>
</dbReference>
<dbReference type="InterPro" id="IPR051599">
    <property type="entry name" value="Cell_Envelope_Assoc"/>
</dbReference>
<dbReference type="InterPro" id="IPR003848">
    <property type="entry name" value="DUF218"/>
</dbReference>
<dbReference type="Proteomes" id="UP000575985">
    <property type="component" value="Unassembled WGS sequence"/>
</dbReference>
<comment type="caution">
    <text evidence="2">The sequence shown here is derived from an EMBL/GenBank/DDBJ whole genome shotgun (WGS) entry which is preliminary data.</text>
</comment>
<proteinExistence type="predicted"/>
<dbReference type="AlphaFoldDB" id="A0A853BLY7"/>
<reference evidence="2 3" key="1">
    <citation type="submission" date="2020-07" db="EMBL/GenBank/DDBJ databases">
        <title>Sequencing the genomes of 1000 actinobacteria strains.</title>
        <authorList>
            <person name="Klenk H.-P."/>
        </authorList>
    </citation>
    <scope>NUCLEOTIDE SEQUENCE [LARGE SCALE GENOMIC DNA]</scope>
    <source>
        <strain evidence="2 3">DSM 45927</strain>
    </source>
</reference>
<dbReference type="PANTHER" id="PTHR30336">
    <property type="entry name" value="INNER MEMBRANE PROTEIN, PROBABLE PERMEASE"/>
    <property type="match status" value="1"/>
</dbReference>
<feature type="domain" description="DUF218" evidence="1">
    <location>
        <begin position="43"/>
        <end position="159"/>
    </location>
</feature>
<dbReference type="Pfam" id="PF02698">
    <property type="entry name" value="DUF218"/>
    <property type="match status" value="1"/>
</dbReference>
<protein>
    <submittedName>
        <fullName evidence="2">Vancomycin permeability regulator SanA</fullName>
    </submittedName>
</protein>
<evidence type="ECO:0000259" key="1">
    <source>
        <dbReference type="Pfam" id="PF02698"/>
    </source>
</evidence>
<organism evidence="2 3">
    <name type="scientific">Streptomonospora nanhaiensis</name>
    <dbReference type="NCBI Taxonomy" id="1323731"/>
    <lineage>
        <taxon>Bacteria</taxon>
        <taxon>Bacillati</taxon>
        <taxon>Actinomycetota</taxon>
        <taxon>Actinomycetes</taxon>
        <taxon>Streptosporangiales</taxon>
        <taxon>Nocardiopsidaceae</taxon>
        <taxon>Streptomonospora</taxon>
    </lineage>
</organism>
<evidence type="ECO:0000313" key="3">
    <source>
        <dbReference type="Proteomes" id="UP000575985"/>
    </source>
</evidence>
<accession>A0A853BLY7</accession>
<dbReference type="PANTHER" id="PTHR30336:SF6">
    <property type="entry name" value="INTEGRAL MEMBRANE PROTEIN"/>
    <property type="match status" value="1"/>
</dbReference>
<dbReference type="InterPro" id="IPR014729">
    <property type="entry name" value="Rossmann-like_a/b/a_fold"/>
</dbReference>
<dbReference type="EMBL" id="JACCFO010000001">
    <property type="protein sequence ID" value="NYI95725.1"/>
    <property type="molecule type" value="Genomic_DNA"/>
</dbReference>
<evidence type="ECO:0000313" key="2">
    <source>
        <dbReference type="EMBL" id="NYI95725.1"/>
    </source>
</evidence>
<keyword evidence="3" id="KW-1185">Reference proteome</keyword>